<organism evidence="3 4">
    <name type="scientific">Saitoella complicata (strain BCRC 22490 / CBS 7301 / JCM 7358 / NBRC 10748 / NRRL Y-17804)</name>
    <dbReference type="NCBI Taxonomy" id="698492"/>
    <lineage>
        <taxon>Eukaryota</taxon>
        <taxon>Fungi</taxon>
        <taxon>Dikarya</taxon>
        <taxon>Ascomycota</taxon>
        <taxon>Taphrinomycotina</taxon>
        <taxon>Taphrinomycotina incertae sedis</taxon>
        <taxon>Saitoella</taxon>
    </lineage>
</organism>
<keyword evidence="2" id="KW-0472">Membrane</keyword>
<reference evidence="3 4" key="3">
    <citation type="journal article" date="2015" name="Genome Announc.">
        <title>Draft Genome Sequence of the Archiascomycetous Yeast Saitoella complicata.</title>
        <authorList>
            <person name="Yamauchi K."/>
            <person name="Kondo S."/>
            <person name="Hamamoto M."/>
            <person name="Takahashi Y."/>
            <person name="Ogura Y."/>
            <person name="Hayashi T."/>
            <person name="Nishida H."/>
        </authorList>
    </citation>
    <scope>NUCLEOTIDE SEQUENCE [LARGE SCALE GENOMIC DNA]</scope>
    <source>
        <strain evidence="3 4">NRRL Y-17804</strain>
    </source>
</reference>
<feature type="transmembrane region" description="Helical" evidence="2">
    <location>
        <begin position="522"/>
        <end position="541"/>
    </location>
</feature>
<evidence type="ECO:0000256" key="1">
    <source>
        <dbReference type="SAM" id="MobiDB-lite"/>
    </source>
</evidence>
<reference evidence="3 4" key="2">
    <citation type="journal article" date="2014" name="J. Gen. Appl. Microbiol.">
        <title>The early diverging ascomycetous budding yeast Saitoella complicata has three histone deacetylases belonging to the Clr6, Hos2, and Rpd3 lineages.</title>
        <authorList>
            <person name="Nishida H."/>
            <person name="Matsumoto T."/>
            <person name="Kondo S."/>
            <person name="Hamamoto M."/>
            <person name="Yoshikawa H."/>
        </authorList>
    </citation>
    <scope>NUCLEOTIDE SEQUENCE [LARGE SCALE GENOMIC DNA]</scope>
    <source>
        <strain evidence="3 4">NRRL Y-17804</strain>
    </source>
</reference>
<dbReference type="Proteomes" id="UP000033140">
    <property type="component" value="Unassembled WGS sequence"/>
</dbReference>
<feature type="transmembrane region" description="Helical" evidence="2">
    <location>
        <begin position="143"/>
        <end position="164"/>
    </location>
</feature>
<protein>
    <submittedName>
        <fullName evidence="3">Uncharacterized protein</fullName>
    </submittedName>
</protein>
<proteinExistence type="predicted"/>
<evidence type="ECO:0000313" key="3">
    <source>
        <dbReference type="EMBL" id="GAO45749.1"/>
    </source>
</evidence>
<name>A0A0E9N7E3_SAICN</name>
<sequence>MIKFKFTWYAECLILAVQAVYFLLAYLFFNYGNTVQNYLRFGPPFGWSTVTLQPYAWGNEDGHGPTISAGFVAFAYNAIEQFLTIAAGIVLSGFLFRGIIDNQRASLARRIGIQEFHHEVRNGDGASLMAAAITFLHKQNRLVFRRVLVICFCGFLTFCAVQGVQSLTQTVTCTKYTHFATENQSDISWLFRNRSTSDGSDVYEMYGGGWQFRPLPYWNMLHTDTTMEVDGFLSFAATNCWCPNANENTTQAIGLCEGTVAICEPYDGDIGIHAFSNYSAAGWVWQSDPGFESEYMLNFTGNANGNYTGQRWPLNLDVIGVSLLNPPSDTTPVASIWNVTIGIMTPYTPNDTQWNNTIPAKSIISTPWTNITRAKNATSSGWYVVKDPDNVIYDRSFWIGTCNVSFWRNSTTTFWPVNNSTNSLFAKPEPLNVTNPGWKPFSPTDLAPPEGLLGAWQGLGAANSNATFINPLFVNNLTAHIINAAMSVPYKVNSTRAPKLSPVVNTGRRQQQTIYNCQQVTFWPYILVALWMVPVLCYNFWDLINSRNERRARSIIRDQTLTAAGLIHVYALHARPGHEVGEKMRNTVKEKELLDIYEDIDTHVQHNDDDVYWNAAMTLAEPPGSPYSSPYTPEWNPEWSTSPPESPAVMQTHPSALSPQLSPSSLGSPSLPASPTRMATRRQRLFRRGTSSDGMAEPLLESEHHEYYDSEGIPLSTWSGRRRR</sequence>
<dbReference type="AlphaFoldDB" id="A0A0E9N7E3"/>
<accession>A0A0E9N7E3</accession>
<keyword evidence="2" id="KW-1133">Transmembrane helix</keyword>
<dbReference type="EMBL" id="BACD03000001">
    <property type="protein sequence ID" value="GAO45749.1"/>
    <property type="molecule type" value="Genomic_DNA"/>
</dbReference>
<evidence type="ECO:0000256" key="2">
    <source>
        <dbReference type="SAM" id="Phobius"/>
    </source>
</evidence>
<evidence type="ECO:0000313" key="4">
    <source>
        <dbReference type="Proteomes" id="UP000033140"/>
    </source>
</evidence>
<feature type="compositionally biased region" description="Low complexity" evidence="1">
    <location>
        <begin position="654"/>
        <end position="675"/>
    </location>
</feature>
<feature type="transmembrane region" description="Helical" evidence="2">
    <location>
        <begin position="12"/>
        <end position="29"/>
    </location>
</feature>
<feature type="transmembrane region" description="Helical" evidence="2">
    <location>
        <begin position="82"/>
        <end position="100"/>
    </location>
</feature>
<reference evidence="3 4" key="1">
    <citation type="journal article" date="2011" name="J. Gen. Appl. Microbiol.">
        <title>Draft genome sequencing of the enigmatic yeast Saitoella complicata.</title>
        <authorList>
            <person name="Nishida H."/>
            <person name="Hamamoto M."/>
            <person name="Sugiyama J."/>
        </authorList>
    </citation>
    <scope>NUCLEOTIDE SEQUENCE [LARGE SCALE GENOMIC DNA]</scope>
    <source>
        <strain evidence="3 4">NRRL Y-17804</strain>
    </source>
</reference>
<keyword evidence="2" id="KW-0812">Transmembrane</keyword>
<comment type="caution">
    <text evidence="3">The sequence shown here is derived from an EMBL/GenBank/DDBJ whole genome shotgun (WGS) entry which is preliminary data.</text>
</comment>
<feature type="region of interest" description="Disordered" evidence="1">
    <location>
        <begin position="624"/>
        <end position="724"/>
    </location>
</feature>
<gene>
    <name evidence="3" type="ORF">G7K_0001-t1</name>
</gene>
<keyword evidence="4" id="KW-1185">Reference proteome</keyword>